<dbReference type="RefSeq" id="XP_046597035.1">
    <property type="nucleotide sequence ID" value="XM_046741079.1"/>
</dbReference>
<evidence type="ECO:0000313" key="3">
    <source>
        <dbReference type="RefSeq" id="XP_046597035.1"/>
    </source>
</evidence>
<accession>A0ABM3G9U1</accession>
<sequence length="383" mass="45178">MDKLRFDFKMRGASDGKTTILCLTSIGTLDGRSFAIPDEYQPTTFHKELITSQVYIRIKNTLVKRNQFRKVWITLTENLKKVYFDEDNNLLFENFYLEEISEKITETPTTSTSEDTIKKLLEKVLESKEQISEVKNLNKIATDFMIDKFDEKTSNANQWINLFEKECVRCTVIEDRRKIEILKFFLEKCSADWYTSMILKYSIESEWNNWKKIFVETFGNKGWSPIRYAFNFKYQSGSLLEYALKKEKLLLQIRKSMDTATLIDLITIGLPNFVSDNIDRETLQETQDLFNEISKLEHLVKKYSYEKKGKTFSDSKLKKGEEKEPCQICVKANKGKRFHSETNCWFREKEDKNNKMGPLKSVNNSELEVELNTEDPKNLKYHH</sequence>
<protein>
    <submittedName>
        <fullName evidence="3">Uncharacterized protein LOC124294676</fullName>
    </submittedName>
</protein>
<organism evidence="2 3">
    <name type="scientific">Neodiprion lecontei</name>
    <name type="common">Redheaded pine sawfly</name>
    <dbReference type="NCBI Taxonomy" id="441921"/>
    <lineage>
        <taxon>Eukaryota</taxon>
        <taxon>Metazoa</taxon>
        <taxon>Ecdysozoa</taxon>
        <taxon>Arthropoda</taxon>
        <taxon>Hexapoda</taxon>
        <taxon>Insecta</taxon>
        <taxon>Pterygota</taxon>
        <taxon>Neoptera</taxon>
        <taxon>Endopterygota</taxon>
        <taxon>Hymenoptera</taxon>
        <taxon>Tenthredinoidea</taxon>
        <taxon>Diprionidae</taxon>
        <taxon>Diprioninae</taxon>
        <taxon>Neodiprion</taxon>
    </lineage>
</organism>
<proteinExistence type="predicted"/>
<dbReference type="GeneID" id="124294676"/>
<evidence type="ECO:0000313" key="2">
    <source>
        <dbReference type="Proteomes" id="UP000829291"/>
    </source>
</evidence>
<gene>
    <name evidence="3" type="primary">LOC124294676</name>
</gene>
<name>A0ABM3G9U1_NEOLC</name>
<keyword evidence="2" id="KW-1185">Reference proteome</keyword>
<dbReference type="Proteomes" id="UP000829291">
    <property type="component" value="Chromosome 5"/>
</dbReference>
<feature type="compositionally biased region" description="Basic and acidic residues" evidence="1">
    <location>
        <begin position="374"/>
        <end position="383"/>
    </location>
</feature>
<reference evidence="3" key="1">
    <citation type="submission" date="2025-08" db="UniProtKB">
        <authorList>
            <consortium name="RefSeq"/>
        </authorList>
    </citation>
    <scope>IDENTIFICATION</scope>
    <source>
        <tissue evidence="3">Thorax and Abdomen</tissue>
    </source>
</reference>
<feature type="region of interest" description="Disordered" evidence="1">
    <location>
        <begin position="355"/>
        <end position="383"/>
    </location>
</feature>
<evidence type="ECO:0000256" key="1">
    <source>
        <dbReference type="SAM" id="MobiDB-lite"/>
    </source>
</evidence>